<sequence length="98" mass="9626">MAGLGLPALLPLVATAPDTVVLAVAVTGLALSGGALGLLMQAYTLLGISTAPPEHFGSAMATLALARQLGGSIGAAMFGWLLITMSGSPRAVPAVLDE</sequence>
<keyword evidence="1" id="KW-1133">Transmembrane helix</keyword>
<proteinExistence type="predicted"/>
<keyword evidence="1" id="KW-0812">Transmembrane</keyword>
<evidence type="ECO:0000313" key="2">
    <source>
        <dbReference type="EMBL" id="MDQ7911007.1"/>
    </source>
</evidence>
<evidence type="ECO:0000313" key="3">
    <source>
        <dbReference type="Proteomes" id="UP001230908"/>
    </source>
</evidence>
<gene>
    <name evidence="2" type="ORF">RB614_41620</name>
</gene>
<organism evidence="2 3">
    <name type="scientific">Phytohabitans maris</name>
    <dbReference type="NCBI Taxonomy" id="3071409"/>
    <lineage>
        <taxon>Bacteria</taxon>
        <taxon>Bacillati</taxon>
        <taxon>Actinomycetota</taxon>
        <taxon>Actinomycetes</taxon>
        <taxon>Micromonosporales</taxon>
        <taxon>Micromonosporaceae</taxon>
    </lineage>
</organism>
<keyword evidence="3" id="KW-1185">Reference proteome</keyword>
<dbReference type="SUPFAM" id="SSF103473">
    <property type="entry name" value="MFS general substrate transporter"/>
    <property type="match status" value="1"/>
</dbReference>
<reference evidence="2 3" key="1">
    <citation type="submission" date="2023-08" db="EMBL/GenBank/DDBJ databases">
        <title>Phytohabitans sansha sp. nov., isolated from marine sediment.</title>
        <authorList>
            <person name="Zhao Y."/>
            <person name="Yi K."/>
        </authorList>
    </citation>
    <scope>NUCLEOTIDE SEQUENCE [LARGE SCALE GENOMIC DNA]</scope>
    <source>
        <strain evidence="2 3">ZYX-F-186</strain>
    </source>
</reference>
<name>A0ABU0ZVJ2_9ACTN</name>
<accession>A0ABU0ZVJ2</accession>
<dbReference type="InterPro" id="IPR036259">
    <property type="entry name" value="MFS_trans_sf"/>
</dbReference>
<comment type="caution">
    <text evidence="2">The sequence shown here is derived from an EMBL/GenBank/DDBJ whole genome shotgun (WGS) entry which is preliminary data.</text>
</comment>
<feature type="transmembrane region" description="Helical" evidence="1">
    <location>
        <begin position="64"/>
        <end position="83"/>
    </location>
</feature>
<dbReference type="EMBL" id="JAVHUY010000067">
    <property type="protein sequence ID" value="MDQ7911007.1"/>
    <property type="molecule type" value="Genomic_DNA"/>
</dbReference>
<evidence type="ECO:0000256" key="1">
    <source>
        <dbReference type="SAM" id="Phobius"/>
    </source>
</evidence>
<dbReference type="Gene3D" id="1.20.1250.20">
    <property type="entry name" value="MFS general substrate transporter like domains"/>
    <property type="match status" value="1"/>
</dbReference>
<keyword evidence="1" id="KW-0472">Membrane</keyword>
<protein>
    <recommendedName>
        <fullName evidence="4">Major facilitator superfamily (MFS) profile domain-containing protein</fullName>
    </recommendedName>
</protein>
<dbReference type="RefSeq" id="WP_308718241.1">
    <property type="nucleotide sequence ID" value="NZ_JAVHUY010000067.1"/>
</dbReference>
<evidence type="ECO:0008006" key="4">
    <source>
        <dbReference type="Google" id="ProtNLM"/>
    </source>
</evidence>
<dbReference type="Proteomes" id="UP001230908">
    <property type="component" value="Unassembled WGS sequence"/>
</dbReference>